<gene>
    <name evidence="3" type="ordered locus">SGO_0705</name>
</gene>
<evidence type="ECO:0000313" key="4">
    <source>
        <dbReference type="Proteomes" id="UP000001131"/>
    </source>
</evidence>
<dbReference type="STRING" id="467705.SGO_0705"/>
<dbReference type="EMBL" id="CP000725">
    <property type="protein sequence ID" value="ABV10437.1"/>
    <property type="molecule type" value="Genomic_DNA"/>
</dbReference>
<feature type="domain" description="YozE SAM-like" evidence="2">
    <location>
        <begin position="10"/>
        <end position="75"/>
    </location>
</feature>
<dbReference type="Gene3D" id="1.10.150.260">
    <property type="entry name" value="YozE SAM-like"/>
    <property type="match status" value="1"/>
</dbReference>
<dbReference type="KEGG" id="sgo:SGO_0705"/>
<dbReference type="InterPro" id="IPR010673">
    <property type="entry name" value="UPF0346"/>
</dbReference>
<dbReference type="Proteomes" id="UP000001131">
    <property type="component" value="Chromosome"/>
</dbReference>
<reference evidence="3 4" key="1">
    <citation type="journal article" date="2007" name="J. Bacteriol.">
        <title>Genome-wide transcriptional changes in Streptococcus gordonii in response to competence signaling peptide.</title>
        <authorList>
            <person name="Vickerman M.M."/>
            <person name="Iobst S."/>
            <person name="Jesionowski A.M."/>
            <person name="Gill S.R."/>
        </authorList>
    </citation>
    <scope>NUCLEOTIDE SEQUENCE [LARGE SCALE GENOMIC DNA]</scope>
    <source>
        <strain evidence="4">Challis / ATCC 35105 / BCRC 15272 / CH1 / DL1 / V288</strain>
    </source>
</reference>
<keyword evidence="4" id="KW-1185">Reference proteome</keyword>
<proteinExistence type="inferred from homology"/>
<dbReference type="HOGENOM" id="CLU_177534_1_0_9"/>
<evidence type="ECO:0000313" key="3">
    <source>
        <dbReference type="EMBL" id="ABV10437.1"/>
    </source>
</evidence>
<name>A8AW47_STRGC</name>
<dbReference type="InterPro" id="IPR036806">
    <property type="entry name" value="YozE_SAM-like_sf"/>
</dbReference>
<organism evidence="3 4">
    <name type="scientific">Streptococcus gordonii (strain Challis / ATCC 35105 / BCRC 15272 / CH1 / DL1 / V288)</name>
    <dbReference type="NCBI Taxonomy" id="467705"/>
    <lineage>
        <taxon>Bacteria</taxon>
        <taxon>Bacillati</taxon>
        <taxon>Bacillota</taxon>
        <taxon>Bacilli</taxon>
        <taxon>Lactobacillales</taxon>
        <taxon>Streptococcaceae</taxon>
        <taxon>Streptococcus</taxon>
    </lineage>
</organism>
<accession>A8AW47</accession>
<sequence length="77" mass="9220">MTERIYVRKSFYSWLMTERNPKSNEPKAILADLAFQDTAFPKHTDDFDEVSRFLEEHASFPFNLGDFDVIWEEYQAH</sequence>
<comment type="similarity">
    <text evidence="1">Belongs to the UPF0346 family.</text>
</comment>
<dbReference type="HAMAP" id="MF_01538">
    <property type="entry name" value="UPF0346"/>
    <property type="match status" value="1"/>
</dbReference>
<dbReference type="NCBIfam" id="NF010193">
    <property type="entry name" value="PRK13672.1"/>
    <property type="match status" value="1"/>
</dbReference>
<dbReference type="AlphaFoldDB" id="A8AW47"/>
<evidence type="ECO:0000256" key="1">
    <source>
        <dbReference type="HAMAP-Rule" id="MF_01538"/>
    </source>
</evidence>
<dbReference type="InterPro" id="IPR023089">
    <property type="entry name" value="YozE_SAM-like"/>
</dbReference>
<dbReference type="Pfam" id="PF06855">
    <property type="entry name" value="YozE_SAM_like"/>
    <property type="match status" value="1"/>
</dbReference>
<protein>
    <recommendedName>
        <fullName evidence="1">UPF0346 protein SGO_0705</fullName>
    </recommendedName>
</protein>
<dbReference type="eggNOG" id="COG4479">
    <property type="taxonomic scope" value="Bacteria"/>
</dbReference>
<dbReference type="SUPFAM" id="SSF140652">
    <property type="entry name" value="YozE-like"/>
    <property type="match status" value="1"/>
</dbReference>
<evidence type="ECO:0000259" key="2">
    <source>
        <dbReference type="Pfam" id="PF06855"/>
    </source>
</evidence>
<dbReference type="PIRSF" id="PIRSF037262">
    <property type="entry name" value="UCP037262"/>
    <property type="match status" value="1"/>
</dbReference>